<organism evidence="1 2">
    <name type="scientific">Trifolium pratense</name>
    <name type="common">Red clover</name>
    <dbReference type="NCBI Taxonomy" id="57577"/>
    <lineage>
        <taxon>Eukaryota</taxon>
        <taxon>Viridiplantae</taxon>
        <taxon>Streptophyta</taxon>
        <taxon>Embryophyta</taxon>
        <taxon>Tracheophyta</taxon>
        <taxon>Spermatophyta</taxon>
        <taxon>Magnoliopsida</taxon>
        <taxon>eudicotyledons</taxon>
        <taxon>Gunneridae</taxon>
        <taxon>Pentapetalae</taxon>
        <taxon>rosids</taxon>
        <taxon>fabids</taxon>
        <taxon>Fabales</taxon>
        <taxon>Fabaceae</taxon>
        <taxon>Papilionoideae</taxon>
        <taxon>50 kb inversion clade</taxon>
        <taxon>NPAAA clade</taxon>
        <taxon>Hologalegina</taxon>
        <taxon>IRL clade</taxon>
        <taxon>Trifolieae</taxon>
        <taxon>Trifolium</taxon>
    </lineage>
</organism>
<evidence type="ECO:0000313" key="1">
    <source>
        <dbReference type="EMBL" id="CAJ2667944.1"/>
    </source>
</evidence>
<proteinExistence type="predicted"/>
<sequence>MNDLLFDGFGFHMRCCAHVLNLVVGDGLKDLYPSVSSVRNAVRFVRSSPHMAGKFKECVEFAGIECKKLVCLDVSTRDYFDDDESPPSNFDWENVRAFVKFLKYFYEATIVFSVSTEASLHTVFPHLATIFIELRKSAINLNGYFATVAKDMLQKYNRYWGNIGNMNELIYFGVILDPRFKLRYVGWCFEDMYENESDVKEKLLETINNNLSKMYDCYKQANDNHNTSRDLASSVVEVASHVQTAVETTTQLARENAFQNHLKVIDSVTVETELQGYLKAKNIEFVEKI</sequence>
<accession>A0ACB0LHV4</accession>
<protein>
    <submittedName>
        <fullName evidence="1">Uncharacterized protein</fullName>
    </submittedName>
</protein>
<evidence type="ECO:0000313" key="2">
    <source>
        <dbReference type="Proteomes" id="UP001177021"/>
    </source>
</evidence>
<comment type="caution">
    <text evidence="1">The sequence shown here is derived from an EMBL/GenBank/DDBJ whole genome shotgun (WGS) entry which is preliminary data.</text>
</comment>
<keyword evidence="2" id="KW-1185">Reference proteome</keyword>
<gene>
    <name evidence="1" type="ORF">MILVUS5_LOCUS32445</name>
</gene>
<dbReference type="Proteomes" id="UP001177021">
    <property type="component" value="Unassembled WGS sequence"/>
</dbReference>
<dbReference type="EMBL" id="CASHSV030000513">
    <property type="protein sequence ID" value="CAJ2667944.1"/>
    <property type="molecule type" value="Genomic_DNA"/>
</dbReference>
<reference evidence="1" key="1">
    <citation type="submission" date="2023-10" db="EMBL/GenBank/DDBJ databases">
        <authorList>
            <person name="Rodriguez Cubillos JULIANA M."/>
            <person name="De Vega J."/>
        </authorList>
    </citation>
    <scope>NUCLEOTIDE SEQUENCE</scope>
</reference>
<name>A0ACB0LHV4_TRIPR</name>